<evidence type="ECO:0000313" key="2">
    <source>
        <dbReference type="EMBL" id="QVI60893.1"/>
    </source>
</evidence>
<accession>A0ABX8D081</accession>
<keyword evidence="1" id="KW-1133">Transmembrane helix</keyword>
<keyword evidence="1" id="KW-0812">Transmembrane</keyword>
<feature type="transmembrane region" description="Helical" evidence="1">
    <location>
        <begin position="181"/>
        <end position="198"/>
    </location>
</feature>
<dbReference type="EMBL" id="CP074405">
    <property type="protein sequence ID" value="QVI60893.1"/>
    <property type="molecule type" value="Genomic_DNA"/>
</dbReference>
<sequence length="282" mass="28975">MSDVERRAVRSTYRSLRLAVVVLPALLVTAVVSESVRAGCWLDSLSAYYWTGAHDAFVGALCAVGAVLVVYTGADDVEDALLDVAGLLAFVVALTPTEPGPGCDGPAPVEVPAMLADARTGLTALVVAGAIGWTLRAVVAARSGPPRRSWVVGAAGGAAVAVLAVALLVAPGTVIDRAHDVAAVLLFVAVVGVMLRHASTSRTASARWALAYALLATATLVTLAVVVVLRATVPTWTQSVLVLETGLVALFAGYWVLQTVELWGVDVARPAPTRPGVPGQMP</sequence>
<proteinExistence type="predicted"/>
<feature type="transmembrane region" description="Helical" evidence="1">
    <location>
        <begin position="118"/>
        <end position="138"/>
    </location>
</feature>
<evidence type="ECO:0000313" key="3">
    <source>
        <dbReference type="Proteomes" id="UP000677804"/>
    </source>
</evidence>
<dbReference type="RefSeq" id="WP_207342161.1">
    <property type="nucleotide sequence ID" value="NZ_CP074405.1"/>
</dbReference>
<evidence type="ECO:0008006" key="4">
    <source>
        <dbReference type="Google" id="ProtNLM"/>
    </source>
</evidence>
<feature type="transmembrane region" description="Helical" evidence="1">
    <location>
        <begin position="81"/>
        <end position="98"/>
    </location>
</feature>
<feature type="transmembrane region" description="Helical" evidence="1">
    <location>
        <begin position="239"/>
        <end position="257"/>
    </location>
</feature>
<dbReference type="Proteomes" id="UP000677804">
    <property type="component" value="Chromosome"/>
</dbReference>
<organism evidence="2 3">
    <name type="scientific">Cellulomonas wangleii</name>
    <dbReference type="NCBI Taxonomy" id="2816956"/>
    <lineage>
        <taxon>Bacteria</taxon>
        <taxon>Bacillati</taxon>
        <taxon>Actinomycetota</taxon>
        <taxon>Actinomycetes</taxon>
        <taxon>Micrococcales</taxon>
        <taxon>Cellulomonadaceae</taxon>
        <taxon>Cellulomonas</taxon>
    </lineage>
</organism>
<keyword evidence="3" id="KW-1185">Reference proteome</keyword>
<feature type="transmembrane region" description="Helical" evidence="1">
    <location>
        <begin position="210"/>
        <end position="233"/>
    </location>
</feature>
<gene>
    <name evidence="2" type="ORF">KG103_10050</name>
</gene>
<feature type="transmembrane region" description="Helical" evidence="1">
    <location>
        <begin position="150"/>
        <end position="169"/>
    </location>
</feature>
<feature type="transmembrane region" description="Helical" evidence="1">
    <location>
        <begin position="57"/>
        <end position="74"/>
    </location>
</feature>
<evidence type="ECO:0000256" key="1">
    <source>
        <dbReference type="SAM" id="Phobius"/>
    </source>
</evidence>
<name>A0ABX8D081_9CELL</name>
<protein>
    <recommendedName>
        <fullName evidence="4">DUF998 domain-containing protein</fullName>
    </recommendedName>
</protein>
<keyword evidence="1" id="KW-0472">Membrane</keyword>
<reference evidence="2 3" key="1">
    <citation type="submission" date="2021-05" db="EMBL/GenBank/DDBJ databases">
        <title>Novel species in genus Cellulomonas.</title>
        <authorList>
            <person name="Zhang G."/>
        </authorList>
    </citation>
    <scope>NUCLEOTIDE SEQUENCE [LARGE SCALE GENOMIC DNA]</scope>
    <source>
        <strain evidence="3">zg-ZUI222</strain>
    </source>
</reference>